<evidence type="ECO:0000313" key="2">
    <source>
        <dbReference type="EMBL" id="GFR22996.1"/>
    </source>
</evidence>
<accession>A0A8X6HFK1</accession>
<evidence type="ECO:0000256" key="1">
    <source>
        <dbReference type="SAM" id="MobiDB-lite"/>
    </source>
</evidence>
<reference evidence="2" key="1">
    <citation type="submission" date="2020-07" db="EMBL/GenBank/DDBJ databases">
        <title>Multicomponent nature underlies the extraordinary mechanical properties of spider dragline silk.</title>
        <authorList>
            <person name="Kono N."/>
            <person name="Nakamura H."/>
            <person name="Mori M."/>
            <person name="Yoshida Y."/>
            <person name="Ohtoshi R."/>
            <person name="Malay A.D."/>
            <person name="Moran D.A.P."/>
            <person name="Tomita M."/>
            <person name="Numata K."/>
            <person name="Arakawa K."/>
        </authorList>
    </citation>
    <scope>NUCLEOTIDE SEQUENCE</scope>
</reference>
<evidence type="ECO:0000313" key="3">
    <source>
        <dbReference type="Proteomes" id="UP000887116"/>
    </source>
</evidence>
<keyword evidence="3" id="KW-1185">Reference proteome</keyword>
<name>A0A8X6HFK1_TRICU</name>
<organism evidence="2 3">
    <name type="scientific">Trichonephila clavata</name>
    <name type="common">Joro spider</name>
    <name type="synonym">Nephila clavata</name>
    <dbReference type="NCBI Taxonomy" id="2740835"/>
    <lineage>
        <taxon>Eukaryota</taxon>
        <taxon>Metazoa</taxon>
        <taxon>Ecdysozoa</taxon>
        <taxon>Arthropoda</taxon>
        <taxon>Chelicerata</taxon>
        <taxon>Arachnida</taxon>
        <taxon>Araneae</taxon>
        <taxon>Araneomorphae</taxon>
        <taxon>Entelegynae</taxon>
        <taxon>Araneoidea</taxon>
        <taxon>Nephilidae</taxon>
        <taxon>Trichonephila</taxon>
    </lineage>
</organism>
<protein>
    <submittedName>
        <fullName evidence="2">Uncharacterized protein</fullName>
    </submittedName>
</protein>
<feature type="compositionally biased region" description="Polar residues" evidence="1">
    <location>
        <begin position="7"/>
        <end position="26"/>
    </location>
</feature>
<sequence>MVKKFESTGSLASRQRSGRPSTATAVSTTVEKTMQSMSVVAAHGECRAQEVLRQTGVSRFCEFGIITEGCHPLKCVCCNARNPVNGVMTRLTSVHLNDGQHFEHLL</sequence>
<dbReference type="EMBL" id="BMAO01028249">
    <property type="protein sequence ID" value="GFR22996.1"/>
    <property type="molecule type" value="Genomic_DNA"/>
</dbReference>
<gene>
    <name evidence="2" type="ORF">TNCT_289421</name>
</gene>
<dbReference type="AlphaFoldDB" id="A0A8X6HFK1"/>
<proteinExistence type="predicted"/>
<dbReference type="OrthoDB" id="10422376at2759"/>
<comment type="caution">
    <text evidence="2">The sequence shown here is derived from an EMBL/GenBank/DDBJ whole genome shotgun (WGS) entry which is preliminary data.</text>
</comment>
<dbReference type="Proteomes" id="UP000887116">
    <property type="component" value="Unassembled WGS sequence"/>
</dbReference>
<feature type="region of interest" description="Disordered" evidence="1">
    <location>
        <begin position="1"/>
        <end position="26"/>
    </location>
</feature>